<dbReference type="RefSeq" id="WP_194706769.1">
    <property type="nucleotide sequence ID" value="NZ_JADKPN010000005.1"/>
</dbReference>
<dbReference type="InterPro" id="IPR002692">
    <property type="entry name" value="S45"/>
</dbReference>
<comment type="cofactor">
    <cofactor evidence="5">
        <name>Ca(2+)</name>
        <dbReference type="ChEBI" id="CHEBI:29108"/>
    </cofactor>
    <text evidence="5">Binds 1 Ca(2+) ion per dimer.</text>
</comment>
<keyword evidence="7" id="KW-0472">Membrane</keyword>
<dbReference type="PANTHER" id="PTHR34218:SF4">
    <property type="entry name" value="ACYL-HOMOSERINE LACTONE ACYLASE QUIP"/>
    <property type="match status" value="1"/>
</dbReference>
<name>A0A930YCV5_9ACTN</name>
<evidence type="ECO:0000313" key="8">
    <source>
        <dbReference type="EMBL" id="MBF4763586.1"/>
    </source>
</evidence>
<dbReference type="Gene3D" id="3.60.20.10">
    <property type="entry name" value="Glutamine Phosphoribosylpyrophosphate, subunit 1, domain 1"/>
    <property type="match status" value="1"/>
</dbReference>
<dbReference type="InterPro" id="IPR029055">
    <property type="entry name" value="Ntn_hydrolases_N"/>
</dbReference>
<dbReference type="EMBL" id="JADKPN010000005">
    <property type="protein sequence ID" value="MBF4763586.1"/>
    <property type="molecule type" value="Genomic_DNA"/>
</dbReference>
<dbReference type="Gene3D" id="1.10.439.10">
    <property type="entry name" value="Penicillin Amidohydrolase, domain 1"/>
    <property type="match status" value="1"/>
</dbReference>
<keyword evidence="5" id="KW-0479">Metal-binding</keyword>
<accession>A0A930YCV5</accession>
<sequence length="868" mass="95613">MSDPEFPSRTWWQRFRGWPGAGRWATYVALTLVLVLVAVLVAGVVLVRRPFPQVDGTIEVPGLGAAVEVVRDDHGIPQLYGDSMADLMAAQGYVHAQERFYEMDVRRHITAGRLSELFGSDSLETDEFIRTLDWRRVAEQELPLLKPETRAALEAYAAGVNAYLETHSPSEMAVEYTVLGLGGLDYRPEPWTPVDSLAWLKAMAWDLKGNVDEEIERALDGEDHTADQVAELFPAYDYRAHQPIVRQGAVVDGVFEQDATTGGTRTPERPAYTAGQRDQLVRLHRLLDDLPEMVGRGDGIGSNSWVVDGAHSTTGEPLLANDPHLGVGIPGIWVQMGLHCTTVGDDCPLDVAGFTFSGVPGVIIGHNADVAWGFTNLGPDVTDLYVERVTDDQWEQDGRLRPLTTRQETIKVLGGDDVTITVRATKHGPIVSDLVDLYADLAEDGPPDPSGTGRGAQPGTTSALSLAWTALTPTTTADAILEIDTAHDWASFREAASSFAVPAQNLVYADREGHIGYQAPGLVPIRKSGNDGLVPQAGWLSENDWTGDYVPFDGLPNVLDPDEGFIVTANQAVVGPDYPYFLTSDWDRGYRSERIRDLIEQQGRLSVDDMAALQLDTRSPLAPDLVPRLLAVDLPRGYASAGQRLLRHWDFDQDADSAAAEYFNVVWRNILEMTFRDDLPEDAWPFGGDRWTQVVGNLLEQPDSTWWDDADTPDVVEHRDDILREAMVEARDEVTRLDAVSVEGWEWGHLHHLDLRNQTLGESGIGPVEWLVNRGGWEVGGSAASVNASGWDATDPYSVDFGPSMRMVVSLADFDDSRWVNLTGVSGHPFNAHYTDQTDLWAEGRTLPWLFSRDAVEEAGEHTLTLMP</sequence>
<dbReference type="GO" id="GO:0046872">
    <property type="term" value="F:metal ion binding"/>
    <property type="evidence" value="ECO:0007669"/>
    <property type="project" value="UniProtKB-KW"/>
</dbReference>
<dbReference type="CDD" id="cd03747">
    <property type="entry name" value="Ntn_PGA_like"/>
    <property type="match status" value="1"/>
</dbReference>
<keyword evidence="7" id="KW-0812">Transmembrane</keyword>
<evidence type="ECO:0000256" key="2">
    <source>
        <dbReference type="ARBA" id="ARBA00022801"/>
    </source>
</evidence>
<feature type="region of interest" description="Disordered" evidence="6">
    <location>
        <begin position="441"/>
        <end position="460"/>
    </location>
</feature>
<feature type="binding site" evidence="5">
    <location>
        <position position="383"/>
    </location>
    <ligand>
        <name>Ca(2+)</name>
        <dbReference type="ChEBI" id="CHEBI:29108"/>
    </ligand>
</feature>
<evidence type="ECO:0000256" key="4">
    <source>
        <dbReference type="PIRSR" id="PIRSR001227-1"/>
    </source>
</evidence>
<evidence type="ECO:0000313" key="9">
    <source>
        <dbReference type="Proteomes" id="UP000640489"/>
    </source>
</evidence>
<keyword evidence="3" id="KW-0865">Zymogen</keyword>
<dbReference type="Proteomes" id="UP000640489">
    <property type="component" value="Unassembled WGS sequence"/>
</dbReference>
<evidence type="ECO:0000256" key="6">
    <source>
        <dbReference type="SAM" id="MobiDB-lite"/>
    </source>
</evidence>
<reference evidence="8" key="1">
    <citation type="submission" date="2020-11" db="EMBL/GenBank/DDBJ databases">
        <title>Nocardioides sp. nov., isolated from Soil of Cynanchum wilfordii Hemsley rhizosphere.</title>
        <authorList>
            <person name="Lee J.-S."/>
            <person name="Suh M.K."/>
            <person name="Kim J.-S."/>
        </authorList>
    </citation>
    <scope>NUCLEOTIDE SEQUENCE</scope>
    <source>
        <strain evidence="8">KCTC 19275</strain>
    </source>
</reference>
<dbReference type="Gene3D" id="2.30.120.10">
    <property type="match status" value="1"/>
</dbReference>
<dbReference type="Gene3D" id="1.10.1400.10">
    <property type="match status" value="1"/>
</dbReference>
<dbReference type="GO" id="GO:0016811">
    <property type="term" value="F:hydrolase activity, acting on carbon-nitrogen (but not peptide) bonds, in linear amides"/>
    <property type="evidence" value="ECO:0007669"/>
    <property type="project" value="InterPro"/>
</dbReference>
<feature type="active site" description="Nucleophile" evidence="4">
    <location>
        <position position="302"/>
    </location>
</feature>
<keyword evidence="2" id="KW-0378">Hydrolase</keyword>
<feature type="binding site" evidence="5">
    <location>
        <position position="380"/>
    </location>
    <ligand>
        <name>Ca(2+)</name>
        <dbReference type="ChEBI" id="CHEBI:29108"/>
    </ligand>
</feature>
<dbReference type="Pfam" id="PF01804">
    <property type="entry name" value="Penicil_amidase"/>
    <property type="match status" value="1"/>
</dbReference>
<dbReference type="InterPro" id="IPR014395">
    <property type="entry name" value="Pen/GL7ACA/AHL_acylase"/>
</dbReference>
<feature type="binding site" evidence="5">
    <location>
        <position position="214"/>
    </location>
    <ligand>
        <name>Ca(2+)</name>
        <dbReference type="ChEBI" id="CHEBI:29108"/>
    </ligand>
</feature>
<dbReference type="InterPro" id="IPR043147">
    <property type="entry name" value="Penicillin_amidase_A-knob"/>
</dbReference>
<dbReference type="PIRSF" id="PIRSF001227">
    <property type="entry name" value="Pen_acylase"/>
    <property type="match status" value="1"/>
</dbReference>
<comment type="caution">
    <text evidence="8">The sequence shown here is derived from an EMBL/GenBank/DDBJ whole genome shotgun (WGS) entry which is preliminary data.</text>
</comment>
<evidence type="ECO:0000256" key="3">
    <source>
        <dbReference type="ARBA" id="ARBA00023145"/>
    </source>
</evidence>
<comment type="similarity">
    <text evidence="1">Belongs to the peptidase S45 family.</text>
</comment>
<keyword evidence="9" id="KW-1185">Reference proteome</keyword>
<protein>
    <submittedName>
        <fullName evidence="8">Penicillin acylase family protein</fullName>
    </submittedName>
</protein>
<evidence type="ECO:0000256" key="5">
    <source>
        <dbReference type="PIRSR" id="PIRSR001227-2"/>
    </source>
</evidence>
<keyword evidence="7" id="KW-1133">Transmembrane helix</keyword>
<proteinExistence type="inferred from homology"/>
<dbReference type="InterPro" id="IPR043146">
    <property type="entry name" value="Penicillin_amidase_N_B-knob"/>
</dbReference>
<dbReference type="GO" id="GO:0017000">
    <property type="term" value="P:antibiotic biosynthetic process"/>
    <property type="evidence" value="ECO:0007669"/>
    <property type="project" value="InterPro"/>
</dbReference>
<evidence type="ECO:0000256" key="7">
    <source>
        <dbReference type="SAM" id="Phobius"/>
    </source>
</evidence>
<keyword evidence="5" id="KW-0106">Calcium</keyword>
<dbReference type="SUPFAM" id="SSF56235">
    <property type="entry name" value="N-terminal nucleophile aminohydrolases (Ntn hydrolases)"/>
    <property type="match status" value="1"/>
</dbReference>
<gene>
    <name evidence="8" type="ORF">ISU07_10645</name>
</gene>
<dbReference type="PANTHER" id="PTHR34218">
    <property type="entry name" value="PEPTIDASE S45 PENICILLIN AMIDASE"/>
    <property type="match status" value="1"/>
</dbReference>
<organism evidence="8 9">
    <name type="scientific">Nocardioides islandensis</name>
    <dbReference type="NCBI Taxonomy" id="433663"/>
    <lineage>
        <taxon>Bacteria</taxon>
        <taxon>Bacillati</taxon>
        <taxon>Actinomycetota</taxon>
        <taxon>Actinomycetes</taxon>
        <taxon>Propionibacteriales</taxon>
        <taxon>Nocardioidaceae</taxon>
        <taxon>Nocardioides</taxon>
    </lineage>
</organism>
<evidence type="ECO:0000256" key="1">
    <source>
        <dbReference type="ARBA" id="ARBA00006586"/>
    </source>
</evidence>
<dbReference type="AlphaFoldDB" id="A0A930YCV5"/>
<feature type="transmembrane region" description="Helical" evidence="7">
    <location>
        <begin position="24"/>
        <end position="47"/>
    </location>
</feature>
<dbReference type="InterPro" id="IPR023343">
    <property type="entry name" value="Penicillin_amidase_dom1"/>
</dbReference>